<evidence type="ECO:0000313" key="1">
    <source>
        <dbReference type="EMBL" id="XCN74470.1"/>
    </source>
</evidence>
<protein>
    <submittedName>
        <fullName evidence="1">Choice-of-anchor Q domain-containing protein</fullName>
    </submittedName>
</protein>
<reference evidence="1" key="2">
    <citation type="submission" date="2024-06" db="EMBL/GenBank/DDBJ databases">
        <authorList>
            <person name="Plum-Jensen L.E."/>
            <person name="Schramm A."/>
            <person name="Marshall I.P.G."/>
        </authorList>
    </citation>
    <scope>NUCLEOTIDE SEQUENCE</scope>
    <source>
        <strain evidence="1">Rat1</strain>
    </source>
</reference>
<reference evidence="1" key="1">
    <citation type="journal article" date="2024" name="Syst. Appl. Microbiol.">
        <title>First single-strain enrichments of Electrothrix cable bacteria, description of E. aestuarii sp. nov. and E. rattekaaiensis sp. nov., and proposal of a cable bacteria taxonomy following the rules of the SeqCode.</title>
        <authorList>
            <person name="Plum-Jensen L.E."/>
            <person name="Schramm A."/>
            <person name="Marshall I.P.G."/>
        </authorList>
    </citation>
    <scope>NUCLEOTIDE SEQUENCE</scope>
    <source>
        <strain evidence="1">Rat1</strain>
    </source>
</reference>
<dbReference type="InterPro" id="IPR059226">
    <property type="entry name" value="Choice_anch_Q_dom"/>
</dbReference>
<dbReference type="NCBIfam" id="NF041518">
    <property type="entry name" value="choice_anch_Q"/>
    <property type="match status" value="1"/>
</dbReference>
<sequence length="81" mass="8984">MLHRAHHPRSCPCSICCYWAEIINREDPESSAINAGTGTGAPATDQRGFSRDAQIDIGAYEYLAESKKSPYIVMILKMLLL</sequence>
<dbReference type="EMBL" id="CP159373">
    <property type="protein sequence ID" value="XCN74470.1"/>
    <property type="molecule type" value="Genomic_DNA"/>
</dbReference>
<gene>
    <name evidence="1" type="ORF">Q3M24_06910</name>
</gene>
<organism evidence="1">
    <name type="scientific">Candidatus Electrothrix aestuarii</name>
    <dbReference type="NCBI Taxonomy" id="3062594"/>
    <lineage>
        <taxon>Bacteria</taxon>
        <taxon>Pseudomonadati</taxon>
        <taxon>Thermodesulfobacteriota</taxon>
        <taxon>Desulfobulbia</taxon>
        <taxon>Desulfobulbales</taxon>
        <taxon>Desulfobulbaceae</taxon>
        <taxon>Candidatus Electrothrix</taxon>
    </lineage>
</organism>
<name>A0AAU8LYX3_9BACT</name>
<accession>A0AAU8LYX3</accession>
<proteinExistence type="predicted"/>
<dbReference type="KEGG" id="eaj:Q3M24_06910"/>
<dbReference type="AlphaFoldDB" id="A0AAU8LYX3"/>